<accession>A0ABC8RW17</accession>
<keyword evidence="3" id="KW-0804">Transcription</keyword>
<dbReference type="Proteomes" id="UP001642360">
    <property type="component" value="Unassembled WGS sequence"/>
</dbReference>
<dbReference type="InterPro" id="IPR003441">
    <property type="entry name" value="NAC-dom"/>
</dbReference>
<dbReference type="EMBL" id="CAUOFW020001845">
    <property type="protein sequence ID" value="CAK9149178.1"/>
    <property type="molecule type" value="Genomic_DNA"/>
</dbReference>
<keyword evidence="7" id="KW-1185">Reference proteome</keyword>
<evidence type="ECO:0000313" key="7">
    <source>
        <dbReference type="Proteomes" id="UP001642360"/>
    </source>
</evidence>
<dbReference type="GO" id="GO:0003677">
    <property type="term" value="F:DNA binding"/>
    <property type="evidence" value="ECO:0007669"/>
    <property type="project" value="UniProtKB-KW"/>
</dbReference>
<evidence type="ECO:0000256" key="3">
    <source>
        <dbReference type="ARBA" id="ARBA00023163"/>
    </source>
</evidence>
<keyword evidence="1" id="KW-0805">Transcription regulation</keyword>
<dbReference type="AlphaFoldDB" id="A0ABC8RW17"/>
<organism evidence="6 7">
    <name type="scientific">Ilex paraguariensis</name>
    <name type="common">yerba mate</name>
    <dbReference type="NCBI Taxonomy" id="185542"/>
    <lineage>
        <taxon>Eukaryota</taxon>
        <taxon>Viridiplantae</taxon>
        <taxon>Streptophyta</taxon>
        <taxon>Embryophyta</taxon>
        <taxon>Tracheophyta</taxon>
        <taxon>Spermatophyta</taxon>
        <taxon>Magnoliopsida</taxon>
        <taxon>eudicotyledons</taxon>
        <taxon>Gunneridae</taxon>
        <taxon>Pentapetalae</taxon>
        <taxon>asterids</taxon>
        <taxon>campanulids</taxon>
        <taxon>Aquifoliales</taxon>
        <taxon>Aquifoliaceae</taxon>
        <taxon>Ilex</taxon>
    </lineage>
</organism>
<keyword evidence="2" id="KW-0238">DNA-binding</keyword>
<keyword evidence="4" id="KW-0539">Nucleus</keyword>
<sequence length="296" mass="32997">MASQATVTNDVGGSMYTDEYLDSLPPGFQFKPTDQELIASGGDKPIYSNGRVVGYKKSLVFYEKNARDGSQGKTNWLTQEYTAKVQNTPSRASGDMKLDDLVLCKIYQTRVKPKNNPRQDHGEEEPDETGVNPYGVDNMLNDAALPQGVDVESIDFSVEDCVYGHLVYNMAKEMVPNAADMHNDVVPNVAQMYDDMVPNVVVRHNDVVPNAAQMSDHMVPNTAHLHPHFNQSVSSYAYNSCADLNFGPDFVLGEKEHVKSCDSEVEHWIDRAQLNTSTYGELSNVMFNLLWSKDVM</sequence>
<dbReference type="Gene3D" id="2.170.150.80">
    <property type="entry name" value="NAC domain"/>
    <property type="match status" value="1"/>
</dbReference>
<dbReference type="PROSITE" id="PS51005">
    <property type="entry name" value="NAC"/>
    <property type="match status" value="1"/>
</dbReference>
<evidence type="ECO:0000256" key="2">
    <source>
        <dbReference type="ARBA" id="ARBA00023125"/>
    </source>
</evidence>
<evidence type="ECO:0000256" key="4">
    <source>
        <dbReference type="ARBA" id="ARBA00023242"/>
    </source>
</evidence>
<comment type="caution">
    <text evidence="6">The sequence shown here is derived from an EMBL/GenBank/DDBJ whole genome shotgun (WGS) entry which is preliminary data.</text>
</comment>
<reference evidence="6 7" key="1">
    <citation type="submission" date="2024-02" db="EMBL/GenBank/DDBJ databases">
        <authorList>
            <person name="Vignale AGUSTIN F."/>
            <person name="Sosa J E."/>
            <person name="Modenutti C."/>
        </authorList>
    </citation>
    <scope>NUCLEOTIDE SEQUENCE [LARGE SCALE GENOMIC DNA]</scope>
</reference>
<proteinExistence type="predicted"/>
<protein>
    <recommendedName>
        <fullName evidence="5">NAC domain-containing protein</fullName>
    </recommendedName>
</protein>
<dbReference type="PANTHER" id="PTHR31719:SF94">
    <property type="entry name" value="PROTEIN ATAF2"/>
    <property type="match status" value="1"/>
</dbReference>
<name>A0ABC8RW17_9AQUA</name>
<dbReference type="InterPro" id="IPR036093">
    <property type="entry name" value="NAC_dom_sf"/>
</dbReference>
<evidence type="ECO:0000313" key="6">
    <source>
        <dbReference type="EMBL" id="CAK9149178.1"/>
    </source>
</evidence>
<evidence type="ECO:0000256" key="1">
    <source>
        <dbReference type="ARBA" id="ARBA00023015"/>
    </source>
</evidence>
<dbReference type="PANTHER" id="PTHR31719">
    <property type="entry name" value="NAC TRANSCRIPTION FACTOR 56"/>
    <property type="match status" value="1"/>
</dbReference>
<feature type="domain" description="NAC" evidence="5">
    <location>
        <begin position="1"/>
        <end position="109"/>
    </location>
</feature>
<evidence type="ECO:0000259" key="5">
    <source>
        <dbReference type="PROSITE" id="PS51005"/>
    </source>
</evidence>
<dbReference type="SUPFAM" id="SSF101941">
    <property type="entry name" value="NAC domain"/>
    <property type="match status" value="1"/>
</dbReference>
<gene>
    <name evidence="6" type="ORF">ILEXP_LOCUS17211</name>
</gene>